<accession>A0A7I5EBU8</accession>
<dbReference type="InterPro" id="IPR006759">
    <property type="entry name" value="Glyco_transf_54"/>
</dbReference>
<sequence length="530" mass="60682">MASRRLLKMMLLLLCVGLVNIALLMDRIFFTDNFGPPPKRPRSSSSKETEKRGWLEGILPLPQMFYGVMESDVLEPNILSFFPHLSPKNMSLLRPLLFTKTTGRKRKIAFGILVVKREKPYILQSLHSLLANLEEHWRREVVFIVMFAFINTRTKLFINLMDQVLTTFAADIQSGLIEVVAIPPKWYDFDFGSMQSTFKDSLERLRWGIKQNLDFVYLMSYGSKRAEYYMQLNDGTTSIPRYGRIIFNYLKFKEDKPWFVMHFSPSELTGRLYRSEDVKQLTYTIALYYQFKPVGWILVDDEFSRFCSPEYNRTQCFNARNSHRIMVSPPVFHHIDPLSHSTSQKLKDEKNYIYHKNPVNPPAILRTSMIQVLQHTAQAGYNSHEYMWFTEIGAGDYLNVEFAVPARIIGILIISGVDPAPLGRFGPETVVSVRYHDGNRRNLGNFTVDGDFLAHLDGLEVSSLELLVTAQISHPVSVSYFDVDVIPGKAPTLLGGPSTRATAGKTLRTQTFIARAPSRNVVWRIVKLGG</sequence>
<proteinExistence type="predicted"/>
<evidence type="ECO:0000313" key="4">
    <source>
        <dbReference type="WBParaSite" id="HCON_00132750-00001"/>
    </source>
</evidence>
<dbReference type="PANTHER" id="PTHR12062:SF9">
    <property type="entry name" value="ALPHA-1,3-MANNOSYL-GLYCOPROTEIN 4-BETA-N-ACETYLGLUCOSAMINYLTRANSFERASE A, ISOFORM A"/>
    <property type="match status" value="1"/>
</dbReference>
<dbReference type="WBParaSite" id="HCON_00132750-00001">
    <property type="protein sequence ID" value="HCON_00132750-00001"/>
    <property type="gene ID" value="HCON_00132750"/>
</dbReference>
<dbReference type="InterPro" id="IPR057279">
    <property type="entry name" value="MGAT4"/>
</dbReference>
<keyword evidence="3" id="KW-1185">Reference proteome</keyword>
<keyword evidence="1" id="KW-0732">Signal</keyword>
<evidence type="ECO:0000259" key="2">
    <source>
        <dbReference type="Pfam" id="PF04666"/>
    </source>
</evidence>
<evidence type="ECO:0000256" key="1">
    <source>
        <dbReference type="SAM" id="SignalP"/>
    </source>
</evidence>
<dbReference type="Proteomes" id="UP000025227">
    <property type="component" value="Unplaced"/>
</dbReference>
<name>A0A7I5EBU8_HAECO</name>
<dbReference type="GO" id="GO:0005795">
    <property type="term" value="C:Golgi stack"/>
    <property type="evidence" value="ECO:0007669"/>
    <property type="project" value="TreeGrafter"/>
</dbReference>
<dbReference type="OMA" id="KWVLINE"/>
<dbReference type="GO" id="GO:0008375">
    <property type="term" value="F:acetylglucosaminyltransferase activity"/>
    <property type="evidence" value="ECO:0007669"/>
    <property type="project" value="TreeGrafter"/>
</dbReference>
<dbReference type="Pfam" id="PF04666">
    <property type="entry name" value="MGAT4_cons"/>
    <property type="match status" value="1"/>
</dbReference>
<evidence type="ECO:0000313" key="3">
    <source>
        <dbReference type="Proteomes" id="UP000025227"/>
    </source>
</evidence>
<dbReference type="OrthoDB" id="2016523at2759"/>
<protein>
    <submittedName>
        <fullName evidence="4">Alpha-1,3-mannosyl-glycoprotein 4-beta-N-acetylglucosaminyltransferase A</fullName>
    </submittedName>
</protein>
<dbReference type="GO" id="GO:0005783">
    <property type="term" value="C:endoplasmic reticulum"/>
    <property type="evidence" value="ECO:0007669"/>
    <property type="project" value="TreeGrafter"/>
</dbReference>
<feature type="domain" description="MGAT4 conserved region" evidence="2">
    <location>
        <begin position="76"/>
        <end position="350"/>
    </location>
</feature>
<dbReference type="GO" id="GO:0005793">
    <property type="term" value="C:endoplasmic reticulum-Golgi intermediate compartment"/>
    <property type="evidence" value="ECO:0007669"/>
    <property type="project" value="TreeGrafter"/>
</dbReference>
<dbReference type="AlphaFoldDB" id="A0A7I5EBU8"/>
<dbReference type="GO" id="GO:0006487">
    <property type="term" value="P:protein N-linked glycosylation"/>
    <property type="evidence" value="ECO:0007669"/>
    <property type="project" value="TreeGrafter"/>
</dbReference>
<feature type="signal peptide" evidence="1">
    <location>
        <begin position="1"/>
        <end position="21"/>
    </location>
</feature>
<feature type="chain" id="PRO_5029555267" evidence="1">
    <location>
        <begin position="22"/>
        <end position="530"/>
    </location>
</feature>
<dbReference type="PANTHER" id="PTHR12062">
    <property type="entry name" value="N-ACETYLGLUCOSAMINYLTRANSFERASE VI"/>
    <property type="match status" value="1"/>
</dbReference>
<reference evidence="4" key="1">
    <citation type="submission" date="2020-12" db="UniProtKB">
        <authorList>
            <consortium name="WormBaseParasite"/>
        </authorList>
    </citation>
    <scope>IDENTIFICATION</scope>
    <source>
        <strain evidence="4">MHco3</strain>
    </source>
</reference>
<organism evidence="3 4">
    <name type="scientific">Haemonchus contortus</name>
    <name type="common">Barber pole worm</name>
    <dbReference type="NCBI Taxonomy" id="6289"/>
    <lineage>
        <taxon>Eukaryota</taxon>
        <taxon>Metazoa</taxon>
        <taxon>Ecdysozoa</taxon>
        <taxon>Nematoda</taxon>
        <taxon>Chromadorea</taxon>
        <taxon>Rhabditida</taxon>
        <taxon>Rhabditina</taxon>
        <taxon>Rhabditomorpha</taxon>
        <taxon>Strongyloidea</taxon>
        <taxon>Trichostrongylidae</taxon>
        <taxon>Haemonchus</taxon>
    </lineage>
</organism>